<evidence type="ECO:0008006" key="4">
    <source>
        <dbReference type="Google" id="ProtNLM"/>
    </source>
</evidence>
<name>A0A4Y9YY88_9AGAM</name>
<evidence type="ECO:0000256" key="1">
    <source>
        <dbReference type="SAM" id="MobiDB-lite"/>
    </source>
</evidence>
<feature type="compositionally biased region" description="Basic and acidic residues" evidence="1">
    <location>
        <begin position="40"/>
        <end position="49"/>
    </location>
</feature>
<dbReference type="EMBL" id="SEOQ01000278">
    <property type="protein sequence ID" value="TFY66099.1"/>
    <property type="molecule type" value="Genomic_DNA"/>
</dbReference>
<reference evidence="2 3" key="1">
    <citation type="submission" date="2019-02" db="EMBL/GenBank/DDBJ databases">
        <title>Genome sequencing of the rare red list fungi Dentipellis fragilis.</title>
        <authorList>
            <person name="Buettner E."/>
            <person name="Kellner H."/>
        </authorList>
    </citation>
    <scope>NUCLEOTIDE SEQUENCE [LARGE SCALE GENOMIC DNA]</scope>
    <source>
        <strain evidence="2 3">DSM 105465</strain>
    </source>
</reference>
<comment type="caution">
    <text evidence="2">The sequence shown here is derived from an EMBL/GenBank/DDBJ whole genome shotgun (WGS) entry which is preliminary data.</text>
</comment>
<evidence type="ECO:0000313" key="2">
    <source>
        <dbReference type="EMBL" id="TFY66099.1"/>
    </source>
</evidence>
<organism evidence="2 3">
    <name type="scientific">Dentipellis fragilis</name>
    <dbReference type="NCBI Taxonomy" id="205917"/>
    <lineage>
        <taxon>Eukaryota</taxon>
        <taxon>Fungi</taxon>
        <taxon>Dikarya</taxon>
        <taxon>Basidiomycota</taxon>
        <taxon>Agaricomycotina</taxon>
        <taxon>Agaricomycetes</taxon>
        <taxon>Russulales</taxon>
        <taxon>Hericiaceae</taxon>
        <taxon>Dentipellis</taxon>
    </lineage>
</organism>
<gene>
    <name evidence="2" type="ORF">EVG20_g4986</name>
</gene>
<dbReference type="Proteomes" id="UP000298327">
    <property type="component" value="Unassembled WGS sequence"/>
</dbReference>
<keyword evidence="3" id="KW-1185">Reference proteome</keyword>
<protein>
    <recommendedName>
        <fullName evidence="4">F-box domain-containing protein</fullName>
    </recommendedName>
</protein>
<proteinExistence type="predicted"/>
<dbReference type="AlphaFoldDB" id="A0A4Y9YY88"/>
<feature type="region of interest" description="Disordered" evidence="1">
    <location>
        <begin position="32"/>
        <end position="53"/>
    </location>
</feature>
<accession>A0A4Y9YY88</accession>
<sequence>MFTSRSLVPWPAYSPGRHSSVAAADLTMIPAEAVPNDSTSRLRTERPRDTLGSPRVSPNFCFLTSPGQSPLSSHLVIRHNRLAPINSLPVELLTDIFAYLIHNPTTPPTLANQHLTLKGPSHQRKLVLPPQFNHGTIVNACALIRRHAARIKKMESDTAVSSAVMPNLRILDLLRSSLLWTMPIFRGLTHLQVWEESRHATPSLSTFRDVLAGCPDLEHLSLCRAGPCTPAAEAETTIEPIGLPKLRSLGLLYDSLSPFTSSDEVARATLVLSQLTIPQSARVLSSIFKPMAALQPMLLRFDTLRFSSTEIVFSDSTAGPETGKLIIMAKKVTSTQPVPTWSISSAYLISARLSSTFSSHMNWERSYLN</sequence>
<dbReference type="SUPFAM" id="SSF52047">
    <property type="entry name" value="RNI-like"/>
    <property type="match status" value="1"/>
</dbReference>
<evidence type="ECO:0000313" key="3">
    <source>
        <dbReference type="Proteomes" id="UP000298327"/>
    </source>
</evidence>